<dbReference type="AlphaFoldDB" id="A0A218WAE1"/>
<comment type="caution">
    <text evidence="1">The sequence shown here is derived from an EMBL/GenBank/DDBJ whole genome shotgun (WGS) entry which is preliminary data.</text>
</comment>
<protein>
    <submittedName>
        <fullName evidence="1">Uncharacterized protein</fullName>
    </submittedName>
</protein>
<organism evidence="1 2">
    <name type="scientific">Punica granatum</name>
    <name type="common">Pomegranate</name>
    <dbReference type="NCBI Taxonomy" id="22663"/>
    <lineage>
        <taxon>Eukaryota</taxon>
        <taxon>Viridiplantae</taxon>
        <taxon>Streptophyta</taxon>
        <taxon>Embryophyta</taxon>
        <taxon>Tracheophyta</taxon>
        <taxon>Spermatophyta</taxon>
        <taxon>Magnoliopsida</taxon>
        <taxon>eudicotyledons</taxon>
        <taxon>Gunneridae</taxon>
        <taxon>Pentapetalae</taxon>
        <taxon>rosids</taxon>
        <taxon>malvids</taxon>
        <taxon>Myrtales</taxon>
        <taxon>Lythraceae</taxon>
        <taxon>Punica</taxon>
    </lineage>
</organism>
<evidence type="ECO:0000313" key="2">
    <source>
        <dbReference type="Proteomes" id="UP000197138"/>
    </source>
</evidence>
<gene>
    <name evidence="1" type="ORF">CDL15_Pgr013910</name>
</gene>
<dbReference type="EMBL" id="MTKT01004864">
    <property type="protein sequence ID" value="OWM69449.1"/>
    <property type="molecule type" value="Genomic_DNA"/>
</dbReference>
<name>A0A218WAE1_PUNGR</name>
<evidence type="ECO:0000313" key="1">
    <source>
        <dbReference type="EMBL" id="OWM69449.1"/>
    </source>
</evidence>
<proteinExistence type="predicted"/>
<reference evidence="2" key="1">
    <citation type="journal article" date="2017" name="Plant J.">
        <title>The pomegranate (Punica granatum L.) genome and the genomics of punicalagin biosynthesis.</title>
        <authorList>
            <person name="Qin G."/>
            <person name="Xu C."/>
            <person name="Ming R."/>
            <person name="Tang H."/>
            <person name="Guyot R."/>
            <person name="Kramer E.M."/>
            <person name="Hu Y."/>
            <person name="Yi X."/>
            <person name="Qi Y."/>
            <person name="Xu X."/>
            <person name="Gao Z."/>
            <person name="Pan H."/>
            <person name="Jian J."/>
            <person name="Tian Y."/>
            <person name="Yue Z."/>
            <person name="Xu Y."/>
        </authorList>
    </citation>
    <scope>NUCLEOTIDE SEQUENCE [LARGE SCALE GENOMIC DNA]</scope>
    <source>
        <strain evidence="2">cv. Dabenzi</strain>
    </source>
</reference>
<accession>A0A218WAE1</accession>
<sequence length="85" mass="9688">MRLVAELQQPSPERQSPWMEAYITHGVPRPLHPPPYTLKLKHCSLLPPLLSILTRTVLGFHDSIILKLTTYVNFVLGQIFAPFVL</sequence>
<dbReference type="Proteomes" id="UP000197138">
    <property type="component" value="Unassembled WGS sequence"/>
</dbReference>